<evidence type="ECO:0000313" key="2">
    <source>
        <dbReference type="EMBL" id="NEW77287.1"/>
    </source>
</evidence>
<feature type="signal peptide" evidence="1">
    <location>
        <begin position="1"/>
        <end position="27"/>
    </location>
</feature>
<dbReference type="EMBL" id="JAAIKT010000111">
    <property type="protein sequence ID" value="NEW77287.1"/>
    <property type="molecule type" value="Genomic_DNA"/>
</dbReference>
<proteinExistence type="predicted"/>
<accession>A0A6G4AXU4</accession>
<reference evidence="2" key="1">
    <citation type="submission" date="2020-02" db="EMBL/GenBank/DDBJ databases">
        <title>A new Streptomyces sp. for controlling soil-borne diseases.</title>
        <authorList>
            <person name="Li X."/>
            <person name="Tian Y."/>
            <person name="Gao K."/>
        </authorList>
    </citation>
    <scope>NUCLEOTIDE SEQUENCE [LARGE SCALE GENOMIC DNA]</scope>
    <source>
        <strain evidence="2">0250</strain>
    </source>
</reference>
<keyword evidence="3" id="KW-1185">Reference proteome</keyword>
<protein>
    <submittedName>
        <fullName evidence="2">Uncharacterized protein</fullName>
    </submittedName>
</protein>
<comment type="caution">
    <text evidence="2">The sequence shown here is derived from an EMBL/GenBank/DDBJ whole genome shotgun (WGS) entry which is preliminary data.</text>
</comment>
<dbReference type="Proteomes" id="UP000476310">
    <property type="component" value="Unassembled WGS sequence"/>
</dbReference>
<gene>
    <name evidence="2" type="ORF">G4H13_44925</name>
</gene>
<evidence type="ECO:0000313" key="3">
    <source>
        <dbReference type="Proteomes" id="UP000476310"/>
    </source>
</evidence>
<evidence type="ECO:0000256" key="1">
    <source>
        <dbReference type="SAM" id="SignalP"/>
    </source>
</evidence>
<sequence>MRIRYALTGTVLGAALALGAIAAPAQAAPAQPVAQSGTVAADNAASIQGYVVAGQYITEYECGIAGYSQPLPWYCQRYGVVWYLFVKIS</sequence>
<keyword evidence="1" id="KW-0732">Signal</keyword>
<name>A0A6G4AXU4_9ACTN</name>
<feature type="chain" id="PRO_5026102439" evidence="1">
    <location>
        <begin position="28"/>
        <end position="89"/>
    </location>
</feature>
<dbReference type="AlphaFoldDB" id="A0A6G4AXU4"/>
<organism evidence="2 3">
    <name type="scientific">Streptomyces rhizosphaericus</name>
    <dbReference type="NCBI Taxonomy" id="114699"/>
    <lineage>
        <taxon>Bacteria</taxon>
        <taxon>Bacillati</taxon>
        <taxon>Actinomycetota</taxon>
        <taxon>Actinomycetes</taxon>
        <taxon>Kitasatosporales</taxon>
        <taxon>Streptomycetaceae</taxon>
        <taxon>Streptomyces</taxon>
        <taxon>Streptomyces violaceusniger group</taxon>
    </lineage>
</organism>
<dbReference type="RefSeq" id="WP_138915534.1">
    <property type="nucleotide sequence ID" value="NZ_JAAIKT010000111.1"/>
</dbReference>